<dbReference type="InterPro" id="IPR046221">
    <property type="entry name" value="DUF6254"/>
</dbReference>
<feature type="compositionally biased region" description="Basic and acidic residues" evidence="1">
    <location>
        <begin position="13"/>
        <end position="27"/>
    </location>
</feature>
<sequence>MGEEGENTVTFQKNEKERMWRVRKESQNPHGKVKSFKELKKDTEK</sequence>
<evidence type="ECO:0008006" key="4">
    <source>
        <dbReference type="Google" id="ProtNLM"/>
    </source>
</evidence>
<proteinExistence type="predicted"/>
<evidence type="ECO:0000313" key="2">
    <source>
        <dbReference type="EMBL" id="GAA0324547.1"/>
    </source>
</evidence>
<feature type="region of interest" description="Disordered" evidence="1">
    <location>
        <begin position="1"/>
        <end position="45"/>
    </location>
</feature>
<protein>
    <recommendedName>
        <fullName evidence="4">50S ribosomal protein L33</fullName>
    </recommendedName>
</protein>
<organism evidence="2 3">
    <name type="scientific">Bacillus carboniphilus</name>
    <dbReference type="NCBI Taxonomy" id="86663"/>
    <lineage>
        <taxon>Bacteria</taxon>
        <taxon>Bacillati</taxon>
        <taxon>Bacillota</taxon>
        <taxon>Bacilli</taxon>
        <taxon>Bacillales</taxon>
        <taxon>Bacillaceae</taxon>
        <taxon>Bacillus</taxon>
    </lineage>
</organism>
<dbReference type="Proteomes" id="UP001500782">
    <property type="component" value="Unassembled WGS sequence"/>
</dbReference>
<accession>A0ABP3FUG9</accession>
<feature type="compositionally biased region" description="Basic and acidic residues" evidence="1">
    <location>
        <begin position="35"/>
        <end position="45"/>
    </location>
</feature>
<dbReference type="Pfam" id="PF19767">
    <property type="entry name" value="DUF6254"/>
    <property type="match status" value="1"/>
</dbReference>
<keyword evidence="3" id="KW-1185">Reference proteome</keyword>
<dbReference type="EMBL" id="BAAADJ010000014">
    <property type="protein sequence ID" value="GAA0324547.1"/>
    <property type="molecule type" value="Genomic_DNA"/>
</dbReference>
<name>A0ABP3FUG9_9BACI</name>
<evidence type="ECO:0000256" key="1">
    <source>
        <dbReference type="SAM" id="MobiDB-lite"/>
    </source>
</evidence>
<evidence type="ECO:0000313" key="3">
    <source>
        <dbReference type="Proteomes" id="UP001500782"/>
    </source>
</evidence>
<reference evidence="3" key="1">
    <citation type="journal article" date="2019" name="Int. J. Syst. Evol. Microbiol.">
        <title>The Global Catalogue of Microorganisms (GCM) 10K type strain sequencing project: providing services to taxonomists for standard genome sequencing and annotation.</title>
        <authorList>
            <consortium name="The Broad Institute Genomics Platform"/>
            <consortium name="The Broad Institute Genome Sequencing Center for Infectious Disease"/>
            <person name="Wu L."/>
            <person name="Ma J."/>
        </authorList>
    </citation>
    <scope>NUCLEOTIDE SEQUENCE [LARGE SCALE GENOMIC DNA]</scope>
    <source>
        <strain evidence="3">JCM 9731</strain>
    </source>
</reference>
<comment type="caution">
    <text evidence="2">The sequence shown here is derived from an EMBL/GenBank/DDBJ whole genome shotgun (WGS) entry which is preliminary data.</text>
</comment>
<gene>
    <name evidence="2" type="ORF">GCM10008967_13880</name>
</gene>